<dbReference type="EMBL" id="MU864417">
    <property type="protein sequence ID" value="KAK4186682.1"/>
    <property type="molecule type" value="Genomic_DNA"/>
</dbReference>
<evidence type="ECO:0000256" key="1">
    <source>
        <dbReference type="SAM" id="SignalP"/>
    </source>
</evidence>
<protein>
    <recommendedName>
        <fullName evidence="4">Ubiquitin 3 binding protein But2 C-terminal domain-containing protein</fullName>
    </recommendedName>
</protein>
<evidence type="ECO:0008006" key="4">
    <source>
        <dbReference type="Google" id="ProtNLM"/>
    </source>
</evidence>
<sequence length="202" mass="21516">MHSLFITSLLAIAPAVTSAANLVPWEISAVSTFSPSSYPASHPYSQIWFTITNPNHFVLGSTRFGDATLPASATNCSVYWQPHSEKPDGWTNTCERPAGAMIGKWTFEVLPGNFGYGTTRDFSLRITLSQAVVLGNGAIISHKYVGQKSFLVGDNLAGACGGSGVCSYGLAEKVQRPVLVEQGLLEAKCITGACEEGLARKE</sequence>
<keyword evidence="3" id="KW-1185">Reference proteome</keyword>
<name>A0AAN7AHZ2_9PEZI</name>
<reference evidence="2" key="1">
    <citation type="journal article" date="2023" name="Mol. Phylogenet. Evol.">
        <title>Genome-scale phylogeny and comparative genomics of the fungal order Sordariales.</title>
        <authorList>
            <person name="Hensen N."/>
            <person name="Bonometti L."/>
            <person name="Westerberg I."/>
            <person name="Brannstrom I.O."/>
            <person name="Guillou S."/>
            <person name="Cros-Aarteil S."/>
            <person name="Calhoun S."/>
            <person name="Haridas S."/>
            <person name="Kuo A."/>
            <person name="Mondo S."/>
            <person name="Pangilinan J."/>
            <person name="Riley R."/>
            <person name="LaButti K."/>
            <person name="Andreopoulos B."/>
            <person name="Lipzen A."/>
            <person name="Chen C."/>
            <person name="Yan M."/>
            <person name="Daum C."/>
            <person name="Ng V."/>
            <person name="Clum A."/>
            <person name="Steindorff A."/>
            <person name="Ohm R.A."/>
            <person name="Martin F."/>
            <person name="Silar P."/>
            <person name="Natvig D.O."/>
            <person name="Lalanne C."/>
            <person name="Gautier V."/>
            <person name="Ament-Velasquez S.L."/>
            <person name="Kruys A."/>
            <person name="Hutchinson M.I."/>
            <person name="Powell A.J."/>
            <person name="Barry K."/>
            <person name="Miller A.N."/>
            <person name="Grigoriev I.V."/>
            <person name="Debuchy R."/>
            <person name="Gladieux P."/>
            <person name="Hiltunen Thoren M."/>
            <person name="Johannesson H."/>
        </authorList>
    </citation>
    <scope>NUCLEOTIDE SEQUENCE</scope>
    <source>
        <strain evidence="2">PSN309</strain>
    </source>
</reference>
<dbReference type="AlphaFoldDB" id="A0AAN7AHZ2"/>
<feature type="signal peptide" evidence="1">
    <location>
        <begin position="1"/>
        <end position="19"/>
    </location>
</feature>
<proteinExistence type="predicted"/>
<dbReference type="Proteomes" id="UP001302126">
    <property type="component" value="Unassembled WGS sequence"/>
</dbReference>
<comment type="caution">
    <text evidence="2">The sequence shown here is derived from an EMBL/GenBank/DDBJ whole genome shotgun (WGS) entry which is preliminary data.</text>
</comment>
<evidence type="ECO:0000313" key="3">
    <source>
        <dbReference type="Proteomes" id="UP001302126"/>
    </source>
</evidence>
<keyword evidence="1" id="KW-0732">Signal</keyword>
<evidence type="ECO:0000313" key="2">
    <source>
        <dbReference type="EMBL" id="KAK4186682.1"/>
    </source>
</evidence>
<accession>A0AAN7AHZ2</accession>
<feature type="chain" id="PRO_5042966010" description="Ubiquitin 3 binding protein But2 C-terminal domain-containing protein" evidence="1">
    <location>
        <begin position="20"/>
        <end position="202"/>
    </location>
</feature>
<reference evidence="2" key="2">
    <citation type="submission" date="2023-05" db="EMBL/GenBank/DDBJ databases">
        <authorList>
            <consortium name="Lawrence Berkeley National Laboratory"/>
            <person name="Steindorff A."/>
            <person name="Hensen N."/>
            <person name="Bonometti L."/>
            <person name="Westerberg I."/>
            <person name="Brannstrom I.O."/>
            <person name="Guillou S."/>
            <person name="Cros-Aarteil S."/>
            <person name="Calhoun S."/>
            <person name="Haridas S."/>
            <person name="Kuo A."/>
            <person name="Mondo S."/>
            <person name="Pangilinan J."/>
            <person name="Riley R."/>
            <person name="Labutti K."/>
            <person name="Andreopoulos B."/>
            <person name="Lipzen A."/>
            <person name="Chen C."/>
            <person name="Yanf M."/>
            <person name="Daum C."/>
            <person name="Ng V."/>
            <person name="Clum A."/>
            <person name="Ohm R."/>
            <person name="Martin F."/>
            <person name="Silar P."/>
            <person name="Natvig D."/>
            <person name="Lalanne C."/>
            <person name="Gautier V."/>
            <person name="Ament-Velasquez S.L."/>
            <person name="Kruys A."/>
            <person name="Hutchinson M.I."/>
            <person name="Powell A.J."/>
            <person name="Barry K."/>
            <person name="Miller A.N."/>
            <person name="Grigoriev I.V."/>
            <person name="Debuchy R."/>
            <person name="Gladieux P."/>
            <person name="Thoren M.H."/>
            <person name="Johannesson H."/>
        </authorList>
    </citation>
    <scope>NUCLEOTIDE SEQUENCE</scope>
    <source>
        <strain evidence="2">PSN309</strain>
    </source>
</reference>
<organism evidence="2 3">
    <name type="scientific">Podospora australis</name>
    <dbReference type="NCBI Taxonomy" id="1536484"/>
    <lineage>
        <taxon>Eukaryota</taxon>
        <taxon>Fungi</taxon>
        <taxon>Dikarya</taxon>
        <taxon>Ascomycota</taxon>
        <taxon>Pezizomycotina</taxon>
        <taxon>Sordariomycetes</taxon>
        <taxon>Sordariomycetidae</taxon>
        <taxon>Sordariales</taxon>
        <taxon>Podosporaceae</taxon>
        <taxon>Podospora</taxon>
    </lineage>
</organism>
<gene>
    <name evidence="2" type="ORF">QBC35DRAFT_255917</name>
</gene>